<dbReference type="InterPro" id="IPR036388">
    <property type="entry name" value="WH-like_DNA-bd_sf"/>
</dbReference>
<feature type="domain" description="RNA polymerase sigma factor 70 region 4 type 2" evidence="6">
    <location>
        <begin position="118"/>
        <end position="169"/>
    </location>
</feature>
<dbReference type="SUPFAM" id="SSF88659">
    <property type="entry name" value="Sigma3 and sigma4 domains of RNA polymerase sigma factors"/>
    <property type="match status" value="1"/>
</dbReference>
<feature type="domain" description="RNA polymerase sigma-70 region 2" evidence="5">
    <location>
        <begin position="23"/>
        <end position="90"/>
    </location>
</feature>
<dbReference type="InterPro" id="IPR007627">
    <property type="entry name" value="RNA_pol_sigma70_r2"/>
</dbReference>
<protein>
    <submittedName>
        <fullName evidence="7">Sigma-70 family RNA polymerase sigma factor</fullName>
    </submittedName>
</protein>
<dbReference type="InterPro" id="IPR014284">
    <property type="entry name" value="RNA_pol_sigma-70_dom"/>
</dbReference>
<evidence type="ECO:0000313" key="8">
    <source>
        <dbReference type="Proteomes" id="UP000293142"/>
    </source>
</evidence>
<accession>A0A4Q9DKG1</accession>
<gene>
    <name evidence="7" type="ORF">EYB31_28275</name>
</gene>
<evidence type="ECO:0000259" key="6">
    <source>
        <dbReference type="Pfam" id="PF08281"/>
    </source>
</evidence>
<dbReference type="Gene3D" id="1.10.10.10">
    <property type="entry name" value="Winged helix-like DNA-binding domain superfamily/Winged helix DNA-binding domain"/>
    <property type="match status" value="1"/>
</dbReference>
<evidence type="ECO:0000256" key="3">
    <source>
        <dbReference type="ARBA" id="ARBA00023082"/>
    </source>
</evidence>
<proteinExistence type="inferred from homology"/>
<keyword evidence="2" id="KW-0805">Transcription regulation</keyword>
<dbReference type="AlphaFoldDB" id="A0A4Q9DKG1"/>
<dbReference type="NCBIfam" id="TIGR02937">
    <property type="entry name" value="sigma70-ECF"/>
    <property type="match status" value="1"/>
</dbReference>
<evidence type="ECO:0000256" key="1">
    <source>
        <dbReference type="ARBA" id="ARBA00010641"/>
    </source>
</evidence>
<dbReference type="SUPFAM" id="SSF88946">
    <property type="entry name" value="Sigma2 domain of RNA polymerase sigma factors"/>
    <property type="match status" value="1"/>
</dbReference>
<keyword evidence="4" id="KW-0804">Transcription</keyword>
<comment type="caution">
    <text evidence="7">The sequence shown here is derived from an EMBL/GenBank/DDBJ whole genome shotgun (WGS) entry which is preliminary data.</text>
</comment>
<evidence type="ECO:0000256" key="4">
    <source>
        <dbReference type="ARBA" id="ARBA00023163"/>
    </source>
</evidence>
<dbReference type="InterPro" id="IPR039425">
    <property type="entry name" value="RNA_pol_sigma-70-like"/>
</dbReference>
<keyword evidence="8" id="KW-1185">Reference proteome</keyword>
<dbReference type="EMBL" id="SIRE01000023">
    <property type="protein sequence ID" value="TBL72652.1"/>
    <property type="molecule type" value="Genomic_DNA"/>
</dbReference>
<dbReference type="PANTHER" id="PTHR43133">
    <property type="entry name" value="RNA POLYMERASE ECF-TYPE SIGMA FACTO"/>
    <property type="match status" value="1"/>
</dbReference>
<dbReference type="Pfam" id="PF08281">
    <property type="entry name" value="Sigma70_r4_2"/>
    <property type="match status" value="1"/>
</dbReference>
<dbReference type="Gene3D" id="1.10.1740.10">
    <property type="match status" value="1"/>
</dbReference>
<dbReference type="RefSeq" id="WP_131016840.1">
    <property type="nucleotide sequence ID" value="NZ_SIRE01000023.1"/>
</dbReference>
<dbReference type="CDD" id="cd06171">
    <property type="entry name" value="Sigma70_r4"/>
    <property type="match status" value="1"/>
</dbReference>
<evidence type="ECO:0000256" key="2">
    <source>
        <dbReference type="ARBA" id="ARBA00023015"/>
    </source>
</evidence>
<dbReference type="InterPro" id="IPR013324">
    <property type="entry name" value="RNA_pol_sigma_r3/r4-like"/>
</dbReference>
<organism evidence="7 8">
    <name type="scientific">Paenibacillus thalictri</name>
    <dbReference type="NCBI Taxonomy" id="2527873"/>
    <lineage>
        <taxon>Bacteria</taxon>
        <taxon>Bacillati</taxon>
        <taxon>Bacillota</taxon>
        <taxon>Bacilli</taxon>
        <taxon>Bacillales</taxon>
        <taxon>Paenibacillaceae</taxon>
        <taxon>Paenibacillus</taxon>
    </lineage>
</organism>
<comment type="similarity">
    <text evidence="1">Belongs to the sigma-70 factor family. ECF subfamily.</text>
</comment>
<dbReference type="OrthoDB" id="9784984at2"/>
<dbReference type="InterPro" id="IPR013249">
    <property type="entry name" value="RNA_pol_sigma70_r4_t2"/>
</dbReference>
<dbReference type="GO" id="GO:0016987">
    <property type="term" value="F:sigma factor activity"/>
    <property type="evidence" value="ECO:0007669"/>
    <property type="project" value="UniProtKB-KW"/>
</dbReference>
<dbReference type="GO" id="GO:0003677">
    <property type="term" value="F:DNA binding"/>
    <property type="evidence" value="ECO:0007669"/>
    <property type="project" value="InterPro"/>
</dbReference>
<dbReference type="Proteomes" id="UP000293142">
    <property type="component" value="Unassembled WGS sequence"/>
</dbReference>
<evidence type="ECO:0000259" key="5">
    <source>
        <dbReference type="Pfam" id="PF04542"/>
    </source>
</evidence>
<name>A0A4Q9DKG1_9BACL</name>
<reference evidence="7 8" key="1">
    <citation type="submission" date="2019-02" db="EMBL/GenBank/DDBJ databases">
        <title>Paenibacillus sp. nov., isolated from surface-sterilized tissue of Thalictrum simplex L.</title>
        <authorList>
            <person name="Tuo L."/>
        </authorList>
    </citation>
    <scope>NUCLEOTIDE SEQUENCE [LARGE SCALE GENOMIC DNA]</scope>
    <source>
        <strain evidence="7 8">N2SHLJ1</strain>
    </source>
</reference>
<dbReference type="InterPro" id="IPR013325">
    <property type="entry name" value="RNA_pol_sigma_r2"/>
</dbReference>
<dbReference type="GO" id="GO:0006352">
    <property type="term" value="P:DNA-templated transcription initiation"/>
    <property type="evidence" value="ECO:0007669"/>
    <property type="project" value="InterPro"/>
</dbReference>
<dbReference type="PANTHER" id="PTHR43133:SF51">
    <property type="entry name" value="RNA POLYMERASE SIGMA FACTOR"/>
    <property type="match status" value="1"/>
</dbReference>
<sequence>MQEDQDIVKDVLGGDKQAFAFVIDKYKGQILALLRKMLGPSPDLQDIAQEVFIQAYNHLKEYKAEHSFSAWIYRIASNRCIDELRKRKRTPIAVSFEFEAAHCETPEASYLEKERNSALEKLIWELDPDHRVVFILRHQQYLSYQEIAEQLSLPVSTVQMRLYRARLKLRKSLVTSGEKGGSLYELYEG</sequence>
<evidence type="ECO:0000313" key="7">
    <source>
        <dbReference type="EMBL" id="TBL72652.1"/>
    </source>
</evidence>
<keyword evidence="3" id="KW-0731">Sigma factor</keyword>
<dbReference type="Pfam" id="PF04542">
    <property type="entry name" value="Sigma70_r2"/>
    <property type="match status" value="1"/>
</dbReference>